<sequence>MLRFESGILVAIYKSKYPPRHPKRLRPDLSAVYRRYRERDVVNYVNCERLSWTELLEHEERALRDLRCSQAVHWWDRRKLSSTLRNISERITSRTRRESRQSPEPYTETNPSTSYIIPDLRRSSMDDSPG</sequence>
<feature type="compositionally biased region" description="Basic and acidic residues" evidence="1">
    <location>
        <begin position="119"/>
        <end position="130"/>
    </location>
</feature>
<keyword evidence="3" id="KW-1185">Reference proteome</keyword>
<accession>A0A8S0Z1B0</accession>
<reference evidence="2 3" key="1">
    <citation type="submission" date="2020-04" db="EMBL/GenBank/DDBJ databases">
        <authorList>
            <person name="Wallbank WR R."/>
            <person name="Pardo Diaz C."/>
            <person name="Kozak K."/>
            <person name="Martin S."/>
            <person name="Jiggins C."/>
            <person name="Moest M."/>
            <person name="Warren A I."/>
            <person name="Byers J.R.P. K."/>
            <person name="Montejo-Kovacevich G."/>
            <person name="Yen C E."/>
        </authorList>
    </citation>
    <scope>NUCLEOTIDE SEQUENCE [LARGE SCALE GENOMIC DNA]</scope>
</reference>
<name>A0A8S0Z1B0_ARCPL</name>
<comment type="caution">
    <text evidence="2">The sequence shown here is derived from an EMBL/GenBank/DDBJ whole genome shotgun (WGS) entry which is preliminary data.</text>
</comment>
<evidence type="ECO:0000313" key="3">
    <source>
        <dbReference type="Proteomes" id="UP000494106"/>
    </source>
</evidence>
<gene>
    <name evidence="2" type="ORF">APLA_LOCUS3076</name>
</gene>
<dbReference type="Proteomes" id="UP000494106">
    <property type="component" value="Unassembled WGS sequence"/>
</dbReference>
<evidence type="ECO:0000313" key="2">
    <source>
        <dbReference type="EMBL" id="CAB3226773.1"/>
    </source>
</evidence>
<evidence type="ECO:0000256" key="1">
    <source>
        <dbReference type="SAM" id="MobiDB-lite"/>
    </source>
</evidence>
<dbReference type="EMBL" id="CADEBC010000232">
    <property type="protein sequence ID" value="CAB3226773.1"/>
    <property type="molecule type" value="Genomic_DNA"/>
</dbReference>
<feature type="compositionally biased region" description="Polar residues" evidence="1">
    <location>
        <begin position="102"/>
        <end position="115"/>
    </location>
</feature>
<feature type="region of interest" description="Disordered" evidence="1">
    <location>
        <begin position="89"/>
        <end position="130"/>
    </location>
</feature>
<protein>
    <submittedName>
        <fullName evidence="2">Uncharacterized protein</fullName>
    </submittedName>
</protein>
<feature type="compositionally biased region" description="Basic and acidic residues" evidence="1">
    <location>
        <begin position="89"/>
        <end position="101"/>
    </location>
</feature>
<organism evidence="2 3">
    <name type="scientific">Arctia plantaginis</name>
    <name type="common">Wood tiger moth</name>
    <name type="synonym">Phalaena plantaginis</name>
    <dbReference type="NCBI Taxonomy" id="874455"/>
    <lineage>
        <taxon>Eukaryota</taxon>
        <taxon>Metazoa</taxon>
        <taxon>Ecdysozoa</taxon>
        <taxon>Arthropoda</taxon>
        <taxon>Hexapoda</taxon>
        <taxon>Insecta</taxon>
        <taxon>Pterygota</taxon>
        <taxon>Neoptera</taxon>
        <taxon>Endopterygota</taxon>
        <taxon>Lepidoptera</taxon>
        <taxon>Glossata</taxon>
        <taxon>Ditrysia</taxon>
        <taxon>Noctuoidea</taxon>
        <taxon>Erebidae</taxon>
        <taxon>Arctiinae</taxon>
        <taxon>Arctia</taxon>
    </lineage>
</organism>
<dbReference type="OrthoDB" id="410404at2759"/>
<dbReference type="AlphaFoldDB" id="A0A8S0Z1B0"/>
<proteinExistence type="predicted"/>